<dbReference type="AlphaFoldDB" id="A0A914CG02"/>
<name>A0A914CG02_9BILA</name>
<keyword evidence="1" id="KW-0812">Transmembrane</keyword>
<sequence length="75" mass="8827">MSNNKYIVDVCMPYGNNTASTLYNFSYITFYHYNFCVTMVRLEVYFLFALTIPMVISLLLLILITLFGDIKEDYK</sequence>
<dbReference type="Proteomes" id="UP000887540">
    <property type="component" value="Unplaced"/>
</dbReference>
<accession>A0A914CG02</accession>
<keyword evidence="1" id="KW-0472">Membrane</keyword>
<evidence type="ECO:0000256" key="1">
    <source>
        <dbReference type="SAM" id="Phobius"/>
    </source>
</evidence>
<evidence type="ECO:0000313" key="3">
    <source>
        <dbReference type="WBParaSite" id="ACRNAN_scaffold10441.g23108.t1"/>
    </source>
</evidence>
<keyword evidence="1" id="KW-1133">Transmembrane helix</keyword>
<dbReference type="WBParaSite" id="ACRNAN_scaffold10441.g23108.t1">
    <property type="protein sequence ID" value="ACRNAN_scaffold10441.g23108.t1"/>
    <property type="gene ID" value="ACRNAN_scaffold10441.g23108"/>
</dbReference>
<feature type="transmembrane region" description="Helical" evidence="1">
    <location>
        <begin position="44"/>
        <end position="67"/>
    </location>
</feature>
<keyword evidence="2" id="KW-1185">Reference proteome</keyword>
<organism evidence="2 3">
    <name type="scientific">Acrobeloides nanus</name>
    <dbReference type="NCBI Taxonomy" id="290746"/>
    <lineage>
        <taxon>Eukaryota</taxon>
        <taxon>Metazoa</taxon>
        <taxon>Ecdysozoa</taxon>
        <taxon>Nematoda</taxon>
        <taxon>Chromadorea</taxon>
        <taxon>Rhabditida</taxon>
        <taxon>Tylenchina</taxon>
        <taxon>Cephalobomorpha</taxon>
        <taxon>Cephaloboidea</taxon>
        <taxon>Cephalobidae</taxon>
        <taxon>Acrobeloides</taxon>
    </lineage>
</organism>
<evidence type="ECO:0000313" key="2">
    <source>
        <dbReference type="Proteomes" id="UP000887540"/>
    </source>
</evidence>
<proteinExistence type="predicted"/>
<protein>
    <submittedName>
        <fullName evidence="3">NADH dehydrogenase subunit 6</fullName>
    </submittedName>
</protein>
<reference evidence="3" key="1">
    <citation type="submission" date="2022-11" db="UniProtKB">
        <authorList>
            <consortium name="WormBaseParasite"/>
        </authorList>
    </citation>
    <scope>IDENTIFICATION</scope>
</reference>